<dbReference type="SUPFAM" id="SSF56784">
    <property type="entry name" value="HAD-like"/>
    <property type="match status" value="1"/>
</dbReference>
<dbReference type="InterPro" id="IPR036412">
    <property type="entry name" value="HAD-like_sf"/>
</dbReference>
<organism evidence="1">
    <name type="scientific">viral metagenome</name>
    <dbReference type="NCBI Taxonomy" id="1070528"/>
    <lineage>
        <taxon>unclassified sequences</taxon>
        <taxon>metagenomes</taxon>
        <taxon>organismal metagenomes</taxon>
    </lineage>
</organism>
<evidence type="ECO:0008006" key="2">
    <source>
        <dbReference type="Google" id="ProtNLM"/>
    </source>
</evidence>
<dbReference type="EMBL" id="MN739428">
    <property type="protein sequence ID" value="QHT04418.1"/>
    <property type="molecule type" value="Genomic_DNA"/>
</dbReference>
<name>A0A6C0CIJ6_9ZZZZ</name>
<protein>
    <recommendedName>
        <fullName evidence="2">FCP1 homology domain-containing protein</fullName>
    </recommendedName>
</protein>
<proteinExistence type="predicted"/>
<accession>A0A6C0CIJ6</accession>
<evidence type="ECO:0000313" key="1">
    <source>
        <dbReference type="EMBL" id="QHT04418.1"/>
    </source>
</evidence>
<dbReference type="AlphaFoldDB" id="A0A6C0CIJ6"/>
<reference evidence="1" key="1">
    <citation type="journal article" date="2020" name="Nature">
        <title>Giant virus diversity and host interactions through global metagenomics.</title>
        <authorList>
            <person name="Schulz F."/>
            <person name="Roux S."/>
            <person name="Paez-Espino D."/>
            <person name="Jungbluth S."/>
            <person name="Walsh D.A."/>
            <person name="Denef V.J."/>
            <person name="McMahon K.D."/>
            <person name="Konstantinidis K.T."/>
            <person name="Eloe-Fadrosh E.A."/>
            <person name="Kyrpides N.C."/>
            <person name="Woyke T."/>
        </authorList>
    </citation>
    <scope>NUCLEOTIDE SEQUENCE</scope>
    <source>
        <strain evidence="1">GVMAG-M-3300021185-45</strain>
    </source>
</reference>
<sequence>MKNKIVVFDVDETLGYFTQLGVFCDCLDEYFNDVNYGNKNFNKILDLCPEFIRPNLFPTLQFLKQKKKNNECYKVMIYTNNQGPQLWVENLKAYFDNKLKFKLFDQIIAAFKVRGQRVELGRTSHDKTIDDFFRCTKLPLDVEICFIDDLFHEKMENDKVYYINVKPYHYELSFSNFLLRFLDSELANNIKNNEEFISQLNSIYTKMRFNYMKKDKKEQEIDEIVGKKLFHHIKQFFYENNNETLKRKINKKKNKSIKKR</sequence>